<evidence type="ECO:0000256" key="2">
    <source>
        <dbReference type="ARBA" id="ARBA00022581"/>
    </source>
</evidence>
<dbReference type="AlphaFoldDB" id="A0A9K3HF87"/>
<dbReference type="Gene3D" id="3.30.430.20">
    <property type="entry name" value="Gnk2 domain, C-X8-C-X2-C motif"/>
    <property type="match status" value="2"/>
</dbReference>
<evidence type="ECO:0000256" key="7">
    <source>
        <dbReference type="ARBA" id="ARBA00024184"/>
    </source>
</evidence>
<keyword evidence="10" id="KW-0472">Membrane</keyword>
<name>A0A9K3HF87_HELAN</name>
<reference evidence="13" key="2">
    <citation type="submission" date="2020-06" db="EMBL/GenBank/DDBJ databases">
        <title>Helianthus annuus Genome sequencing and assembly Release 2.</title>
        <authorList>
            <person name="Gouzy J."/>
            <person name="Langlade N."/>
            <person name="Munos S."/>
        </authorList>
    </citation>
    <scope>NUCLEOTIDE SEQUENCE</scope>
    <source>
        <tissue evidence="13">Leaves</tissue>
    </source>
</reference>
<accession>A0A9K3HF87</accession>
<reference evidence="13" key="1">
    <citation type="journal article" date="2017" name="Nature">
        <title>The sunflower genome provides insights into oil metabolism, flowering and Asterid evolution.</title>
        <authorList>
            <person name="Badouin H."/>
            <person name="Gouzy J."/>
            <person name="Grassa C.J."/>
            <person name="Murat F."/>
            <person name="Staton S.E."/>
            <person name="Cottret L."/>
            <person name="Lelandais-Briere C."/>
            <person name="Owens G.L."/>
            <person name="Carrere S."/>
            <person name="Mayjonade B."/>
            <person name="Legrand L."/>
            <person name="Gill N."/>
            <person name="Kane N.C."/>
            <person name="Bowers J.E."/>
            <person name="Hubner S."/>
            <person name="Bellec A."/>
            <person name="Berard A."/>
            <person name="Berges H."/>
            <person name="Blanchet N."/>
            <person name="Boniface M.C."/>
            <person name="Brunel D."/>
            <person name="Catrice O."/>
            <person name="Chaidir N."/>
            <person name="Claudel C."/>
            <person name="Donnadieu C."/>
            <person name="Faraut T."/>
            <person name="Fievet G."/>
            <person name="Helmstetter N."/>
            <person name="King M."/>
            <person name="Knapp S.J."/>
            <person name="Lai Z."/>
            <person name="Le Paslier M.C."/>
            <person name="Lippi Y."/>
            <person name="Lorenzon L."/>
            <person name="Mandel J.R."/>
            <person name="Marage G."/>
            <person name="Marchand G."/>
            <person name="Marquand E."/>
            <person name="Bret-Mestries E."/>
            <person name="Morien E."/>
            <person name="Nambeesan S."/>
            <person name="Nguyen T."/>
            <person name="Pegot-Espagnet P."/>
            <person name="Pouilly N."/>
            <person name="Raftis F."/>
            <person name="Sallet E."/>
            <person name="Schiex T."/>
            <person name="Thomas J."/>
            <person name="Vandecasteele C."/>
            <person name="Vares D."/>
            <person name="Vear F."/>
            <person name="Vautrin S."/>
            <person name="Crespi M."/>
            <person name="Mangin B."/>
            <person name="Burke J.M."/>
            <person name="Salse J."/>
            <person name="Munos S."/>
            <person name="Vincourt P."/>
            <person name="Rieseberg L.H."/>
            <person name="Langlade N.B."/>
        </authorList>
    </citation>
    <scope>NUCLEOTIDE SEQUENCE</scope>
    <source>
        <tissue evidence="13">Leaves</tissue>
    </source>
</reference>
<comment type="caution">
    <text evidence="13">The sequence shown here is derived from an EMBL/GenBank/DDBJ whole genome shotgun (WGS) entry which is preliminary data.</text>
</comment>
<feature type="domain" description="Gnk2-homologous" evidence="12">
    <location>
        <begin position="48"/>
        <end position="154"/>
    </location>
</feature>
<dbReference type="Pfam" id="PF01657">
    <property type="entry name" value="Stress-antifung"/>
    <property type="match status" value="2"/>
</dbReference>
<dbReference type="CDD" id="cd23509">
    <property type="entry name" value="Gnk2-like"/>
    <property type="match status" value="2"/>
</dbReference>
<evidence type="ECO:0000256" key="6">
    <source>
        <dbReference type="ARBA" id="ARBA00023157"/>
    </source>
</evidence>
<evidence type="ECO:0000256" key="9">
    <source>
        <dbReference type="SAM" id="MobiDB-lite"/>
    </source>
</evidence>
<dbReference type="Proteomes" id="UP000215914">
    <property type="component" value="Unassembled WGS sequence"/>
</dbReference>
<evidence type="ECO:0000259" key="12">
    <source>
        <dbReference type="PROSITE" id="PS51473"/>
    </source>
</evidence>
<evidence type="ECO:0000256" key="5">
    <source>
        <dbReference type="ARBA" id="ARBA00022949"/>
    </source>
</evidence>
<evidence type="ECO:0000313" key="14">
    <source>
        <dbReference type="Proteomes" id="UP000215914"/>
    </source>
</evidence>
<keyword evidence="10" id="KW-0812">Transmembrane</keyword>
<keyword evidence="6" id="KW-1015">Disulfide bond</keyword>
<dbReference type="PROSITE" id="PS51473">
    <property type="entry name" value="GNK2"/>
    <property type="match status" value="2"/>
</dbReference>
<gene>
    <name evidence="13" type="ORF">HanXRQr2_Chr12g0533271</name>
</gene>
<keyword evidence="3 11" id="KW-0732">Signal</keyword>
<dbReference type="InterPro" id="IPR002902">
    <property type="entry name" value="GNK2"/>
</dbReference>
<keyword evidence="2" id="KW-0945">Host-virus interaction</keyword>
<evidence type="ECO:0000256" key="11">
    <source>
        <dbReference type="SAM" id="SignalP"/>
    </source>
</evidence>
<keyword evidence="5" id="KW-0965">Cell junction</keyword>
<evidence type="ECO:0000256" key="1">
    <source>
        <dbReference type="ARBA" id="ARBA00004251"/>
    </source>
</evidence>
<organism evidence="13 14">
    <name type="scientific">Helianthus annuus</name>
    <name type="common">Common sunflower</name>
    <dbReference type="NCBI Taxonomy" id="4232"/>
    <lineage>
        <taxon>Eukaryota</taxon>
        <taxon>Viridiplantae</taxon>
        <taxon>Streptophyta</taxon>
        <taxon>Embryophyta</taxon>
        <taxon>Tracheophyta</taxon>
        <taxon>Spermatophyta</taxon>
        <taxon>Magnoliopsida</taxon>
        <taxon>eudicotyledons</taxon>
        <taxon>Gunneridae</taxon>
        <taxon>Pentapetalae</taxon>
        <taxon>asterids</taxon>
        <taxon>campanulids</taxon>
        <taxon>Asterales</taxon>
        <taxon>Asteraceae</taxon>
        <taxon>Asteroideae</taxon>
        <taxon>Heliantheae alliance</taxon>
        <taxon>Heliantheae</taxon>
        <taxon>Helianthus</taxon>
    </lineage>
</organism>
<feature type="compositionally biased region" description="Low complexity" evidence="9">
    <location>
        <begin position="262"/>
        <end position="271"/>
    </location>
</feature>
<feature type="signal peptide" evidence="11">
    <location>
        <begin position="1"/>
        <end position="25"/>
    </location>
</feature>
<proteinExistence type="inferred from homology"/>
<keyword evidence="4" id="KW-0677">Repeat</keyword>
<dbReference type="InterPro" id="IPR038408">
    <property type="entry name" value="GNK2_sf"/>
</dbReference>
<keyword evidence="14" id="KW-1185">Reference proteome</keyword>
<dbReference type="PANTHER" id="PTHR32080">
    <property type="entry name" value="ANTIFUNGAL PROTEIN GINKBILOBIN-2-LIKE"/>
    <property type="match status" value="1"/>
</dbReference>
<dbReference type="GO" id="GO:0009506">
    <property type="term" value="C:plasmodesma"/>
    <property type="evidence" value="ECO:0000318"/>
    <property type="project" value="GO_Central"/>
</dbReference>
<feature type="region of interest" description="Disordered" evidence="9">
    <location>
        <begin position="258"/>
        <end position="280"/>
    </location>
</feature>
<dbReference type="EMBL" id="MNCJ02000327">
    <property type="protein sequence ID" value="KAF5777236.1"/>
    <property type="molecule type" value="Genomic_DNA"/>
</dbReference>
<evidence type="ECO:0000256" key="8">
    <source>
        <dbReference type="ARBA" id="ARBA00038393"/>
    </source>
</evidence>
<evidence type="ECO:0000313" key="13">
    <source>
        <dbReference type="EMBL" id="KAF5777236.1"/>
    </source>
</evidence>
<feature type="transmembrane region" description="Helical" evidence="10">
    <location>
        <begin position="286"/>
        <end position="307"/>
    </location>
</feature>
<comment type="subcellular location">
    <subcellularLocation>
        <location evidence="7">Cell junction</location>
        <location evidence="7">Plasmodesma</location>
    </subcellularLocation>
    <subcellularLocation>
        <location evidence="1">Cell membrane</location>
        <topology evidence="1">Single-pass type I membrane protein</topology>
    </subcellularLocation>
</comment>
<dbReference type="GO" id="GO:0042742">
    <property type="term" value="P:defense response to bacterium"/>
    <property type="evidence" value="ECO:0000318"/>
    <property type="project" value="GO_Central"/>
</dbReference>
<feature type="domain" description="Gnk2-homologous" evidence="12">
    <location>
        <begin position="155"/>
        <end position="256"/>
    </location>
</feature>
<dbReference type="GO" id="GO:0005886">
    <property type="term" value="C:plasma membrane"/>
    <property type="evidence" value="ECO:0007669"/>
    <property type="project" value="UniProtKB-SubCell"/>
</dbReference>
<protein>
    <submittedName>
        <fullName evidence="13">Gnk2-like domain-containing protein</fullName>
    </submittedName>
</protein>
<evidence type="ECO:0000256" key="3">
    <source>
        <dbReference type="ARBA" id="ARBA00022729"/>
    </source>
</evidence>
<keyword evidence="10" id="KW-1133">Transmembrane helix</keyword>
<evidence type="ECO:0000256" key="10">
    <source>
        <dbReference type="SAM" id="Phobius"/>
    </source>
</evidence>
<comment type="similarity">
    <text evidence="8">Belongs to the cysteine-rich repeat secretory protein family. Plasmodesmata-located proteins (PDLD) subfamily.</text>
</comment>
<evidence type="ECO:0000256" key="4">
    <source>
        <dbReference type="ARBA" id="ARBA00022737"/>
    </source>
</evidence>
<dbReference type="PANTHER" id="PTHR32080:SF43">
    <property type="entry name" value="GNK2-LIKE DOMAIN-CONTAINING PROTEIN"/>
    <property type="match status" value="1"/>
</dbReference>
<dbReference type="Gramene" id="mRNA:HanXRQr2_Chr12g0533271">
    <property type="protein sequence ID" value="mRNA:HanXRQr2_Chr12g0533271"/>
    <property type="gene ID" value="HanXRQr2_Chr12g0533271"/>
</dbReference>
<dbReference type="InterPro" id="IPR051378">
    <property type="entry name" value="Cell2Cell_Antifungal"/>
</dbReference>
<feature type="chain" id="PRO_5039942183" evidence="11">
    <location>
        <begin position="26"/>
        <end position="338"/>
    </location>
</feature>
<sequence length="338" mass="37568">MLPKDLSLSFLILSFMFSLLSVSTANSNVYVQCSQLNFTSTTPYESNVNSLFTSLDYLQCIFNTLVLRRCLRTPVALEIVLLDSASIYNFNKIETSPQSNSVYGVFQCRGDLSSPNCKDCVASSISQLKTACPMSKGGEIQLERCFVKYDDTSFFGAQDKTEVYRRCGPSNGYNSDVSNRIDSALANLVGENEQYFRGGDFGSVQGVAQCVQDLSLSDCQDCLSEASGRLRSECESSTWGDMYLGKCYIRYDAEQGNLNTPDDNSNSNSNKSSDKRRKKNKRWRNFGINVASFFGGALAFSLTVVAVCACNCCNTTNSTLLIYLNFVKIMPQYFYKDL</sequence>